<feature type="region of interest" description="Disordered" evidence="1">
    <location>
        <begin position="84"/>
        <end position="106"/>
    </location>
</feature>
<feature type="compositionally biased region" description="Basic and acidic residues" evidence="1">
    <location>
        <begin position="21"/>
        <end position="33"/>
    </location>
</feature>
<evidence type="ECO:0000313" key="3">
    <source>
        <dbReference type="Proteomes" id="UP000250235"/>
    </source>
</evidence>
<accession>A0A2Z7AXE5</accession>
<gene>
    <name evidence="2" type="ORF">F511_03891</name>
</gene>
<name>A0A2Z7AXE5_9LAMI</name>
<feature type="compositionally biased region" description="Low complexity" evidence="1">
    <location>
        <begin position="91"/>
        <end position="106"/>
    </location>
</feature>
<protein>
    <submittedName>
        <fullName evidence="2">Uncharacterized protein</fullName>
    </submittedName>
</protein>
<organism evidence="2 3">
    <name type="scientific">Dorcoceras hygrometricum</name>
    <dbReference type="NCBI Taxonomy" id="472368"/>
    <lineage>
        <taxon>Eukaryota</taxon>
        <taxon>Viridiplantae</taxon>
        <taxon>Streptophyta</taxon>
        <taxon>Embryophyta</taxon>
        <taxon>Tracheophyta</taxon>
        <taxon>Spermatophyta</taxon>
        <taxon>Magnoliopsida</taxon>
        <taxon>eudicotyledons</taxon>
        <taxon>Gunneridae</taxon>
        <taxon>Pentapetalae</taxon>
        <taxon>asterids</taxon>
        <taxon>lamiids</taxon>
        <taxon>Lamiales</taxon>
        <taxon>Gesneriaceae</taxon>
        <taxon>Didymocarpoideae</taxon>
        <taxon>Trichosporeae</taxon>
        <taxon>Loxocarpinae</taxon>
        <taxon>Dorcoceras</taxon>
    </lineage>
</organism>
<dbReference type="EMBL" id="KV011792">
    <property type="protein sequence ID" value="KZV26018.1"/>
    <property type="molecule type" value="Genomic_DNA"/>
</dbReference>
<feature type="compositionally biased region" description="Polar residues" evidence="1">
    <location>
        <begin position="48"/>
        <end position="63"/>
    </location>
</feature>
<keyword evidence="3" id="KW-1185">Reference proteome</keyword>
<evidence type="ECO:0000256" key="1">
    <source>
        <dbReference type="SAM" id="MobiDB-lite"/>
    </source>
</evidence>
<proteinExistence type="predicted"/>
<sequence length="280" mass="30367">MPHAAADRPSPSPPPPSPGFSRDRTCFDHRDEENPFVLKSCRFPRETGLSQAPRRQQGYTATSAGPGVVSSDFPTVKLHRFKPRGKQFKKSLSSSSSGSDGSSSGSSRAMFDVQFGGIHPSTQWVQGVYNICGYFGHFSIVCPSAGSQRGAPPRQGDRLAEAPLCPAWLPEEHAKANTSLTQNSTTQRQLATGSPLRRRFLLRLECKLPADSCDWMTSSMTSSTLKHLLKLNTTSLLLLRFASSADCDDIKADVITAHSIFSASSHLLNPHLLNTVAPAE</sequence>
<dbReference type="AlphaFoldDB" id="A0A2Z7AXE5"/>
<evidence type="ECO:0000313" key="2">
    <source>
        <dbReference type="EMBL" id="KZV26018.1"/>
    </source>
</evidence>
<reference evidence="2 3" key="1">
    <citation type="journal article" date="2015" name="Proc. Natl. Acad. Sci. U.S.A.">
        <title>The resurrection genome of Boea hygrometrica: A blueprint for survival of dehydration.</title>
        <authorList>
            <person name="Xiao L."/>
            <person name="Yang G."/>
            <person name="Zhang L."/>
            <person name="Yang X."/>
            <person name="Zhao S."/>
            <person name="Ji Z."/>
            <person name="Zhou Q."/>
            <person name="Hu M."/>
            <person name="Wang Y."/>
            <person name="Chen M."/>
            <person name="Xu Y."/>
            <person name="Jin H."/>
            <person name="Xiao X."/>
            <person name="Hu G."/>
            <person name="Bao F."/>
            <person name="Hu Y."/>
            <person name="Wan P."/>
            <person name="Li L."/>
            <person name="Deng X."/>
            <person name="Kuang T."/>
            <person name="Xiang C."/>
            <person name="Zhu J.K."/>
            <person name="Oliver M.J."/>
            <person name="He Y."/>
        </authorList>
    </citation>
    <scope>NUCLEOTIDE SEQUENCE [LARGE SCALE GENOMIC DNA]</scope>
    <source>
        <strain evidence="3">cv. XS01</strain>
    </source>
</reference>
<dbReference type="Proteomes" id="UP000250235">
    <property type="component" value="Unassembled WGS sequence"/>
</dbReference>
<feature type="region of interest" description="Disordered" evidence="1">
    <location>
        <begin position="1"/>
        <end position="72"/>
    </location>
</feature>